<dbReference type="Pfam" id="PF04072">
    <property type="entry name" value="LCM"/>
    <property type="match status" value="1"/>
</dbReference>
<name>A0ABW8KAU1_9GAMM</name>
<comment type="caution">
    <text evidence="4">The sequence shown here is derived from an EMBL/GenBank/DDBJ whole genome shotgun (WGS) entry which is preliminary data.</text>
</comment>
<evidence type="ECO:0000256" key="1">
    <source>
        <dbReference type="ARBA" id="ARBA00022603"/>
    </source>
</evidence>
<dbReference type="InterPro" id="IPR029063">
    <property type="entry name" value="SAM-dependent_MTases_sf"/>
</dbReference>
<dbReference type="GO" id="GO:0032259">
    <property type="term" value="P:methylation"/>
    <property type="evidence" value="ECO:0007669"/>
    <property type="project" value="UniProtKB-KW"/>
</dbReference>
<dbReference type="Proteomes" id="UP001620397">
    <property type="component" value="Unassembled WGS sequence"/>
</dbReference>
<dbReference type="GO" id="GO:0008168">
    <property type="term" value="F:methyltransferase activity"/>
    <property type="evidence" value="ECO:0007669"/>
    <property type="project" value="UniProtKB-KW"/>
</dbReference>
<protein>
    <submittedName>
        <fullName evidence="4">Class I SAM-dependent methyltransferase</fullName>
    </submittedName>
</protein>
<keyword evidence="2" id="KW-0808">Transferase</keyword>
<dbReference type="EMBL" id="JADIKL010000001">
    <property type="protein sequence ID" value="MFK2929239.1"/>
    <property type="molecule type" value="Genomic_DNA"/>
</dbReference>
<evidence type="ECO:0000256" key="2">
    <source>
        <dbReference type="ARBA" id="ARBA00022679"/>
    </source>
</evidence>
<sequence length="141" mass="15455">MLFTSCQVNLPFAGLDGFARHRPGLASHLALFEIDPPGTQAWKRSCLAGLGMAEPGWLCFVPIDFEAGERWADRLAAAGFDAICTAVIACIDVSRYLGYDRPCRRHACAFVDPLRRRSSPAWAPHDAASLPTGETRCDSFR</sequence>
<feature type="region of interest" description="Disordered" evidence="3">
    <location>
        <begin position="119"/>
        <end position="141"/>
    </location>
</feature>
<evidence type="ECO:0000256" key="3">
    <source>
        <dbReference type="SAM" id="MobiDB-lite"/>
    </source>
</evidence>
<keyword evidence="5" id="KW-1185">Reference proteome</keyword>
<proteinExistence type="predicted"/>
<evidence type="ECO:0000313" key="4">
    <source>
        <dbReference type="EMBL" id="MFK2929239.1"/>
    </source>
</evidence>
<dbReference type="InterPro" id="IPR007213">
    <property type="entry name" value="Ppm1/Ppm2/Tcmp"/>
</dbReference>
<reference evidence="4 5" key="1">
    <citation type="submission" date="2020-10" db="EMBL/GenBank/DDBJ databases">
        <title>Phylogeny of dyella-like bacteria.</title>
        <authorList>
            <person name="Fu J."/>
        </authorList>
    </citation>
    <scope>NUCLEOTIDE SEQUENCE [LARGE SCALE GENOMIC DNA]</scope>
    <source>
        <strain evidence="4 5">DKC-1</strain>
    </source>
</reference>
<accession>A0ABW8KAU1</accession>
<gene>
    <name evidence="4" type="ORF">ISP14_00405</name>
</gene>
<dbReference type="SUPFAM" id="SSF53335">
    <property type="entry name" value="S-adenosyl-L-methionine-dependent methyltransferases"/>
    <property type="match status" value="1"/>
</dbReference>
<keyword evidence="1 4" id="KW-0489">Methyltransferase</keyword>
<organism evidence="4 5">
    <name type="scientific">Dyella agri</name>
    <dbReference type="NCBI Taxonomy" id="1926869"/>
    <lineage>
        <taxon>Bacteria</taxon>
        <taxon>Pseudomonadati</taxon>
        <taxon>Pseudomonadota</taxon>
        <taxon>Gammaproteobacteria</taxon>
        <taxon>Lysobacterales</taxon>
        <taxon>Rhodanobacteraceae</taxon>
        <taxon>Dyella</taxon>
    </lineage>
</organism>
<dbReference type="Gene3D" id="3.40.50.150">
    <property type="entry name" value="Vaccinia Virus protein VP39"/>
    <property type="match status" value="1"/>
</dbReference>
<evidence type="ECO:0000313" key="5">
    <source>
        <dbReference type="Proteomes" id="UP001620397"/>
    </source>
</evidence>